<dbReference type="PANTHER" id="PTHR24559:SF430">
    <property type="entry name" value="RNA-DIRECTED DNA POLYMERASE"/>
    <property type="match status" value="1"/>
</dbReference>
<dbReference type="InterPro" id="IPR043502">
    <property type="entry name" value="DNA/RNA_pol_sf"/>
</dbReference>
<evidence type="ECO:0000259" key="2">
    <source>
        <dbReference type="Pfam" id="PF13456"/>
    </source>
</evidence>
<reference evidence="4" key="1">
    <citation type="submission" date="2025-08" db="UniProtKB">
        <authorList>
            <consortium name="RefSeq"/>
        </authorList>
    </citation>
    <scope>IDENTIFICATION</scope>
    <source>
        <tissue evidence="4">Leaves</tissue>
    </source>
</reference>
<dbReference type="Pfam" id="PF13456">
    <property type="entry name" value="RVT_3"/>
    <property type="match status" value="1"/>
</dbReference>
<feature type="domain" description="RNase H type-1" evidence="2">
    <location>
        <begin position="465"/>
        <end position="581"/>
    </location>
</feature>
<dbReference type="RefSeq" id="XP_071917079.1">
    <property type="nucleotide sequence ID" value="XM_072060978.1"/>
</dbReference>
<dbReference type="InterPro" id="IPR043128">
    <property type="entry name" value="Rev_trsase/Diguanyl_cyclase"/>
</dbReference>
<dbReference type="Gene3D" id="3.30.70.270">
    <property type="match status" value="1"/>
</dbReference>
<dbReference type="Pfam" id="PF00078">
    <property type="entry name" value="RVT_1"/>
    <property type="match status" value="1"/>
</dbReference>
<evidence type="ECO:0000313" key="4">
    <source>
        <dbReference type="RefSeq" id="XP_071917079.1"/>
    </source>
</evidence>
<dbReference type="SUPFAM" id="SSF56672">
    <property type="entry name" value="DNA/RNA polymerases"/>
    <property type="match status" value="1"/>
</dbReference>
<dbReference type="GeneID" id="140012695"/>
<organism evidence="3 4">
    <name type="scientific">Coffea arabica</name>
    <name type="common">Arabian coffee</name>
    <dbReference type="NCBI Taxonomy" id="13443"/>
    <lineage>
        <taxon>Eukaryota</taxon>
        <taxon>Viridiplantae</taxon>
        <taxon>Streptophyta</taxon>
        <taxon>Embryophyta</taxon>
        <taxon>Tracheophyta</taxon>
        <taxon>Spermatophyta</taxon>
        <taxon>Magnoliopsida</taxon>
        <taxon>eudicotyledons</taxon>
        <taxon>Gunneridae</taxon>
        <taxon>Pentapetalae</taxon>
        <taxon>asterids</taxon>
        <taxon>lamiids</taxon>
        <taxon>Gentianales</taxon>
        <taxon>Rubiaceae</taxon>
        <taxon>Ixoroideae</taxon>
        <taxon>Gardenieae complex</taxon>
        <taxon>Bertiereae - Coffeeae clade</taxon>
        <taxon>Coffeeae</taxon>
        <taxon>Coffea</taxon>
    </lineage>
</organism>
<dbReference type="InterPro" id="IPR000477">
    <property type="entry name" value="RT_dom"/>
</dbReference>
<proteinExistence type="predicted"/>
<protein>
    <recommendedName>
        <fullName evidence="5">Reverse transcriptase domain-containing protein</fullName>
    </recommendedName>
</protein>
<name>A0ABM4VC17_COFAR</name>
<dbReference type="InterPro" id="IPR053134">
    <property type="entry name" value="RNA-dir_DNA_polymerase"/>
</dbReference>
<feature type="domain" description="Reverse transcriptase" evidence="1">
    <location>
        <begin position="168"/>
        <end position="328"/>
    </location>
</feature>
<evidence type="ECO:0000313" key="3">
    <source>
        <dbReference type="Proteomes" id="UP001652660"/>
    </source>
</evidence>
<dbReference type="Gene3D" id="3.10.10.10">
    <property type="entry name" value="HIV Type 1 Reverse Transcriptase, subunit A, domain 1"/>
    <property type="match status" value="1"/>
</dbReference>
<dbReference type="Proteomes" id="UP001652660">
    <property type="component" value="Chromosome 8e"/>
</dbReference>
<gene>
    <name evidence="4" type="primary">LOC140012695</name>
</gene>
<accession>A0ABM4VC17</accession>
<dbReference type="InterPro" id="IPR002156">
    <property type="entry name" value="RNaseH_domain"/>
</dbReference>
<dbReference type="CDD" id="cd09279">
    <property type="entry name" value="RNase_HI_like"/>
    <property type="match status" value="1"/>
</dbReference>
<dbReference type="PANTHER" id="PTHR24559">
    <property type="entry name" value="TRANSPOSON TY3-I GAG-POL POLYPROTEIN"/>
    <property type="match status" value="1"/>
</dbReference>
<keyword evidence="3" id="KW-1185">Reference proteome</keyword>
<evidence type="ECO:0000259" key="1">
    <source>
        <dbReference type="Pfam" id="PF00078"/>
    </source>
</evidence>
<sequence length="601" mass="68493">MKFPTLAGVAEVLGDPEVGRACYIATLKGKEKLVAQAAYLEPWEPVEKKETLETDEGLLELPVRRERPDRVVKTGSFLSELTRRALESLLEEYAEIFAWSADDMPKISPELAVHKLHVDPSVQPVKQKKRNFTPERNEVVKEEIGKLLETKIMKEVFYPTWLANPVLVKKDDKAWRMCVDFTDLNKTCPKDCYLLPRIDLYVNSMMGCEIFCFLDVFKGYHQIAMDERDQEKTSFITEYGTYCYVTMPFELKNAGATYQRLVNKLFKDQIGRNMKVYVDDMLVKSQTQEQFITDLKEIFDVLRSSRIQLNPKKCTFGVRSDKFLGYTISKDGVRANPDKIRAIMDMTPPRNIKEVQRLTGRMAALNRFLLKLTGETLFLYLTVGEEAVSAVLIREQDKVQKLVFRTGHSTTLRYTAQLRNTQEAGTKPAELEQAKEAVGRVEAGQAGEVGTMSANVIPTWTLYVDGASNKEECGVEILLISSTGEELAYALRFNFRASNNESEYETLITGMEVTRKLGVESLKIDSDLQLIVNQVLRKYEVKEEPLKKYVAKAYELRSLFEQFTLEQVPWSWNKRAGALSKLDSTSLGILSKEVLVEVGKM</sequence>
<dbReference type="CDD" id="cd01647">
    <property type="entry name" value="RT_LTR"/>
    <property type="match status" value="1"/>
</dbReference>
<evidence type="ECO:0008006" key="5">
    <source>
        <dbReference type="Google" id="ProtNLM"/>
    </source>
</evidence>
<dbReference type="Gene3D" id="3.30.420.10">
    <property type="entry name" value="Ribonuclease H-like superfamily/Ribonuclease H"/>
    <property type="match status" value="1"/>
</dbReference>
<dbReference type="InterPro" id="IPR036397">
    <property type="entry name" value="RNaseH_sf"/>
</dbReference>